<evidence type="ECO:0000256" key="8">
    <source>
        <dbReference type="ARBA" id="ARBA00022723"/>
    </source>
</evidence>
<keyword evidence="6" id="KW-0031">Aminopeptidase</keyword>
<dbReference type="GO" id="GO:0005737">
    <property type="term" value="C:cytoplasm"/>
    <property type="evidence" value="ECO:0007669"/>
    <property type="project" value="TreeGrafter"/>
</dbReference>
<proteinExistence type="inferred from homology"/>
<dbReference type="GO" id="GO:0043171">
    <property type="term" value="P:peptide catabolic process"/>
    <property type="evidence" value="ECO:0007669"/>
    <property type="project" value="TreeGrafter"/>
</dbReference>
<dbReference type="PANTHER" id="PTHR11533">
    <property type="entry name" value="PROTEASE M1 ZINC METALLOPROTEASE"/>
    <property type="match status" value="1"/>
</dbReference>
<evidence type="ECO:0000256" key="11">
    <source>
        <dbReference type="ARBA" id="ARBA00023049"/>
    </source>
</evidence>
<evidence type="ECO:0000256" key="4">
    <source>
        <dbReference type="ARBA" id="ARBA00012564"/>
    </source>
</evidence>
<dbReference type="Gene3D" id="2.60.40.1730">
    <property type="entry name" value="tricorn interacting facor f3 domain"/>
    <property type="match status" value="1"/>
</dbReference>
<evidence type="ECO:0000256" key="2">
    <source>
        <dbReference type="ARBA" id="ARBA00001947"/>
    </source>
</evidence>
<evidence type="ECO:0000256" key="3">
    <source>
        <dbReference type="ARBA" id="ARBA00010136"/>
    </source>
</evidence>
<evidence type="ECO:0000256" key="9">
    <source>
        <dbReference type="ARBA" id="ARBA00022801"/>
    </source>
</evidence>
<dbReference type="GO" id="GO:0016020">
    <property type="term" value="C:membrane"/>
    <property type="evidence" value="ECO:0007669"/>
    <property type="project" value="TreeGrafter"/>
</dbReference>
<protein>
    <recommendedName>
        <fullName evidence="5">Aminopeptidase N</fullName>
        <ecNumber evidence="4">3.4.11.2</ecNumber>
    </recommendedName>
    <alternativeName>
        <fullName evidence="12">Alanine aminopeptidase</fullName>
    </alternativeName>
    <alternativeName>
        <fullName evidence="13">Lysyl aminopeptidase</fullName>
    </alternativeName>
</protein>
<dbReference type="InterPro" id="IPR001930">
    <property type="entry name" value="Peptidase_M1"/>
</dbReference>
<dbReference type="InterPro" id="IPR045357">
    <property type="entry name" value="Aminopeptidase_N-like_N"/>
</dbReference>
<evidence type="ECO:0000256" key="7">
    <source>
        <dbReference type="ARBA" id="ARBA00022670"/>
    </source>
</evidence>
<comment type="similarity">
    <text evidence="3">Belongs to the peptidase M1 family.</text>
</comment>
<dbReference type="InterPro" id="IPR042097">
    <property type="entry name" value="Aminopeptidase_N-like_N_sf"/>
</dbReference>
<dbReference type="SUPFAM" id="SSF63737">
    <property type="entry name" value="Leukotriene A4 hydrolase N-terminal domain"/>
    <property type="match status" value="1"/>
</dbReference>
<dbReference type="RefSeq" id="WP_094450890.1">
    <property type="nucleotide sequence ID" value="NZ_NMVI01000016.1"/>
</dbReference>
<dbReference type="EMBL" id="NMVI01000016">
    <property type="protein sequence ID" value="OYN87672.1"/>
    <property type="molecule type" value="Genomic_DNA"/>
</dbReference>
<dbReference type="Pfam" id="PF11838">
    <property type="entry name" value="ERAP1_C"/>
    <property type="match status" value="1"/>
</dbReference>
<keyword evidence="9" id="KW-0378">Hydrolase</keyword>
<gene>
    <name evidence="17" type="ORF">CGZ92_08230</name>
</gene>
<sequence>MASVLTRAEAEQRSALLEVPDVEVTLDLAEDDFATASTIHLRLREGGDFAVNFAGSRLDAVVVDGAPVDPEWDEGRILLDLPQGDHTVEVRGRADYRGDAEGMHRHVDRDGSVYLYAMSFLDNAPSWFACIDQPDIKSRHRLVVTAPQEWTVVGNAPMHVDDAADVSEARRRWRSETTPPLPSYLITLVAGAYVCHDGGSIEHPGKPGERIGLRLFARASLAEQLVEQGDDILEVTRAAMLDYHDRFGQPYAFGDYDQVFVPDFNAGAMETPGCVLFQDRLLFRGAVTRAEVAARVGTICHEMAHMWFGDLVTMRWWDELWLNEAFAEYISMEVASTVTDHQPWLEFAVGRRDNATVADRAPSTHPVAGSEAPDTRAALSNFDAISYSKGAAVLRQLATRLGDEEFQAGLRRYFEAHAFGNATLADLLEVWTGDHDGFAKAWLQVAGMDELVAAEVPGGAEISCLPVAEPVRDHAVQVVGIGANGTEVVRRQVVVAPGEPVVVPAPDQVLLWLPDAGLESWATMSAPLPDHAPSISAIADPQVRAAALAQLRDGVRLGRIDPTLALVAVLEAMSTEPLEPLFRGELNFVIHDLAGAFAAPALRTERAAQVAAALAPMLAASEPGSDHQLTAARGLLRVSDDIDWLTGLLSGDVQLPGRKLDQSLRWKAVQRLASLGAPDDLIAVESRLDPSSEGDAEAALALALQPDLDRKRQLLDSLASDTPRRGAELVMVAGGLFRADQYALVEPLVPRCFEVLAALPDHHSGWLMNRIATALFPGEMTSEETLAAARELAARPKLDSGLRRVVIDGIHTLEQAMASQQAYS</sequence>
<dbReference type="InterPro" id="IPR050344">
    <property type="entry name" value="Peptidase_M1_aminopeptidases"/>
</dbReference>
<accession>A0A255EE32</accession>
<evidence type="ECO:0000256" key="10">
    <source>
        <dbReference type="ARBA" id="ARBA00022833"/>
    </source>
</evidence>
<dbReference type="GO" id="GO:0008270">
    <property type="term" value="F:zinc ion binding"/>
    <property type="evidence" value="ECO:0007669"/>
    <property type="project" value="InterPro"/>
</dbReference>
<evidence type="ECO:0000313" key="18">
    <source>
        <dbReference type="Proteomes" id="UP000216533"/>
    </source>
</evidence>
<evidence type="ECO:0000259" key="15">
    <source>
        <dbReference type="Pfam" id="PF11838"/>
    </source>
</evidence>
<dbReference type="Pfam" id="PF17900">
    <property type="entry name" value="Peptidase_M1_N"/>
    <property type="match status" value="1"/>
</dbReference>
<keyword evidence="7" id="KW-0645">Protease</keyword>
<evidence type="ECO:0000313" key="17">
    <source>
        <dbReference type="EMBL" id="OYN87672.1"/>
    </source>
</evidence>
<dbReference type="Pfam" id="PF01433">
    <property type="entry name" value="Peptidase_M1"/>
    <property type="match status" value="1"/>
</dbReference>
<organism evidence="17 18">
    <name type="scientific">Parenemella sanctibonifatiensis</name>
    <dbReference type="NCBI Taxonomy" id="2016505"/>
    <lineage>
        <taxon>Bacteria</taxon>
        <taxon>Bacillati</taxon>
        <taxon>Actinomycetota</taxon>
        <taxon>Actinomycetes</taxon>
        <taxon>Propionibacteriales</taxon>
        <taxon>Propionibacteriaceae</taxon>
        <taxon>Parenemella</taxon>
    </lineage>
</organism>
<comment type="cofactor">
    <cofactor evidence="2">
        <name>Zn(2+)</name>
        <dbReference type="ChEBI" id="CHEBI:29105"/>
    </cofactor>
</comment>
<name>A0A255EE32_9ACTN</name>
<evidence type="ECO:0000256" key="1">
    <source>
        <dbReference type="ARBA" id="ARBA00000098"/>
    </source>
</evidence>
<dbReference type="PANTHER" id="PTHR11533:SF174">
    <property type="entry name" value="PUROMYCIN-SENSITIVE AMINOPEPTIDASE-RELATED"/>
    <property type="match status" value="1"/>
</dbReference>
<dbReference type="InterPro" id="IPR024571">
    <property type="entry name" value="ERAP1-like_C_dom"/>
</dbReference>
<dbReference type="GO" id="GO:0006508">
    <property type="term" value="P:proteolysis"/>
    <property type="evidence" value="ECO:0007669"/>
    <property type="project" value="UniProtKB-KW"/>
</dbReference>
<keyword evidence="8" id="KW-0479">Metal-binding</keyword>
<dbReference type="Proteomes" id="UP000216533">
    <property type="component" value="Unassembled WGS sequence"/>
</dbReference>
<dbReference type="CDD" id="cd09602">
    <property type="entry name" value="M1_APN"/>
    <property type="match status" value="1"/>
</dbReference>
<dbReference type="Gene3D" id="1.10.390.10">
    <property type="entry name" value="Neutral Protease Domain 2"/>
    <property type="match status" value="1"/>
</dbReference>
<evidence type="ECO:0000256" key="6">
    <source>
        <dbReference type="ARBA" id="ARBA00022438"/>
    </source>
</evidence>
<evidence type="ECO:0000256" key="13">
    <source>
        <dbReference type="ARBA" id="ARBA00031533"/>
    </source>
</evidence>
<comment type="caution">
    <text evidence="17">The sequence shown here is derived from an EMBL/GenBank/DDBJ whole genome shotgun (WGS) entry which is preliminary data.</text>
</comment>
<dbReference type="InterPro" id="IPR027268">
    <property type="entry name" value="Peptidase_M4/M1_CTD_sf"/>
</dbReference>
<dbReference type="GO" id="GO:0042277">
    <property type="term" value="F:peptide binding"/>
    <property type="evidence" value="ECO:0007669"/>
    <property type="project" value="TreeGrafter"/>
</dbReference>
<reference evidence="17 18" key="1">
    <citation type="submission" date="2017-07" db="EMBL/GenBank/DDBJ databases">
        <title>Draft whole genome sequences of clinical Proprionibacteriaceae strains.</title>
        <authorList>
            <person name="Bernier A.-M."/>
            <person name="Bernard K."/>
            <person name="Domingo M.-C."/>
        </authorList>
    </citation>
    <scope>NUCLEOTIDE SEQUENCE [LARGE SCALE GENOMIC DNA]</scope>
    <source>
        <strain evidence="17 18">NML 160184</strain>
    </source>
</reference>
<dbReference type="GO" id="GO:0070006">
    <property type="term" value="F:metalloaminopeptidase activity"/>
    <property type="evidence" value="ECO:0007669"/>
    <property type="project" value="TreeGrafter"/>
</dbReference>
<dbReference type="EC" id="3.4.11.2" evidence="4"/>
<dbReference type="AlphaFoldDB" id="A0A255EE32"/>
<feature type="domain" description="Aminopeptidase N-like N-terminal" evidence="16">
    <location>
        <begin position="123"/>
        <end position="185"/>
    </location>
</feature>
<comment type="catalytic activity">
    <reaction evidence="1">
        <text>Release of an N-terminal amino acid, Xaa-|-Yaa- from a peptide, amide or arylamide. Xaa is preferably Ala, but may be most amino acids including Pro (slow action). When a terminal hydrophobic residue is followed by a prolyl residue, the two may be released as an intact Xaa-Pro dipeptide.</text>
        <dbReference type="EC" id="3.4.11.2"/>
    </reaction>
</comment>
<evidence type="ECO:0000256" key="12">
    <source>
        <dbReference type="ARBA" id="ARBA00029811"/>
    </source>
</evidence>
<keyword evidence="11" id="KW-0482">Metalloprotease</keyword>
<dbReference type="GO" id="GO:0016285">
    <property type="term" value="F:alanyl aminopeptidase activity"/>
    <property type="evidence" value="ECO:0007669"/>
    <property type="project" value="UniProtKB-EC"/>
</dbReference>
<dbReference type="InterPro" id="IPR014782">
    <property type="entry name" value="Peptidase_M1_dom"/>
</dbReference>
<dbReference type="SUPFAM" id="SSF55486">
    <property type="entry name" value="Metalloproteases ('zincins'), catalytic domain"/>
    <property type="match status" value="1"/>
</dbReference>
<evidence type="ECO:0000259" key="16">
    <source>
        <dbReference type="Pfam" id="PF17900"/>
    </source>
</evidence>
<dbReference type="GO" id="GO:0005615">
    <property type="term" value="C:extracellular space"/>
    <property type="evidence" value="ECO:0007669"/>
    <property type="project" value="TreeGrafter"/>
</dbReference>
<feature type="domain" description="ERAP1-like C-terminal" evidence="15">
    <location>
        <begin position="532"/>
        <end position="813"/>
    </location>
</feature>
<feature type="domain" description="Peptidase M1 membrane alanine aminopeptidase" evidence="14">
    <location>
        <begin position="233"/>
        <end position="430"/>
    </location>
</feature>
<dbReference type="PRINTS" id="PR00756">
    <property type="entry name" value="ALADIPTASE"/>
</dbReference>
<keyword evidence="10" id="KW-0862">Zinc</keyword>
<evidence type="ECO:0000256" key="5">
    <source>
        <dbReference type="ARBA" id="ARBA00015611"/>
    </source>
</evidence>
<evidence type="ECO:0000259" key="14">
    <source>
        <dbReference type="Pfam" id="PF01433"/>
    </source>
</evidence>